<dbReference type="AlphaFoldDB" id="A0A4Y2D0Q7"/>
<evidence type="ECO:0000259" key="5">
    <source>
        <dbReference type="Pfam" id="PF11608"/>
    </source>
</evidence>
<dbReference type="Pfam" id="PF11608">
    <property type="entry name" value="RRM_MARF1"/>
    <property type="match status" value="1"/>
</dbReference>
<keyword evidence="2" id="KW-0694">RNA-binding</keyword>
<evidence type="ECO:0000256" key="3">
    <source>
        <dbReference type="SAM" id="MobiDB-lite"/>
    </source>
</evidence>
<organism evidence="6 7">
    <name type="scientific">Araneus ventricosus</name>
    <name type="common">Orbweaver spider</name>
    <name type="synonym">Epeira ventricosa</name>
    <dbReference type="NCBI Taxonomy" id="182803"/>
    <lineage>
        <taxon>Eukaryota</taxon>
        <taxon>Metazoa</taxon>
        <taxon>Ecdysozoa</taxon>
        <taxon>Arthropoda</taxon>
        <taxon>Chelicerata</taxon>
        <taxon>Arachnida</taxon>
        <taxon>Araneae</taxon>
        <taxon>Araneomorphae</taxon>
        <taxon>Entelegynae</taxon>
        <taxon>Araneoidea</taxon>
        <taxon>Araneidae</taxon>
        <taxon>Araneus</taxon>
    </lineage>
</organism>
<dbReference type="GO" id="GO:0005777">
    <property type="term" value="C:peroxisome"/>
    <property type="evidence" value="ECO:0007669"/>
    <property type="project" value="InterPro"/>
</dbReference>
<proteinExistence type="predicted"/>
<dbReference type="Gene3D" id="3.30.70.330">
    <property type="match status" value="1"/>
</dbReference>
<dbReference type="GO" id="GO:1905762">
    <property type="term" value="F:CCR4-NOT complex binding"/>
    <property type="evidence" value="ECO:0007669"/>
    <property type="project" value="TreeGrafter"/>
</dbReference>
<dbReference type="GO" id="GO:0004540">
    <property type="term" value="F:RNA nuclease activity"/>
    <property type="evidence" value="ECO:0007669"/>
    <property type="project" value="InterPro"/>
</dbReference>
<dbReference type="InterPro" id="IPR021139">
    <property type="entry name" value="NYN"/>
</dbReference>
<name>A0A4Y2D0Q7_ARAVE</name>
<keyword evidence="7" id="KW-1185">Reference proteome</keyword>
<evidence type="ECO:0000313" key="6">
    <source>
        <dbReference type="EMBL" id="GBM09568.1"/>
    </source>
</evidence>
<sequence>MAKSADLALNKDTIPENTPIGVFWDFENVRVPRRKSAFDVVQAIRARFYANHHEANFTVVCDTFKESREILDDLNAAQVDIIYTRATAKNSIDEKLKQCMRRFVRTNKSPSTLILLTGDANFVTDVSDFRHRDLIEVTMSIITDNLPLRRAIKDQPVQVCVTALPQELSTDTTAAILLKLSDNCGGHLESINADEAILVFGSAECATRARIRLNDGIVGSSQIKATLISSDRPNSPRPGTSNEPNTPQRNNDSSTDETEPQIKALPRHNIHFDGRKQRNELISVDQINSA</sequence>
<reference evidence="6 7" key="1">
    <citation type="journal article" date="2019" name="Sci. Rep.">
        <title>Orb-weaving spider Araneus ventricosus genome elucidates the spidroin gene catalogue.</title>
        <authorList>
            <person name="Kono N."/>
            <person name="Nakamura H."/>
            <person name="Ohtoshi R."/>
            <person name="Moran D.A.P."/>
            <person name="Shinohara A."/>
            <person name="Yoshida Y."/>
            <person name="Fujiwara M."/>
            <person name="Mori M."/>
            <person name="Tomita M."/>
            <person name="Arakawa K."/>
        </authorList>
    </citation>
    <scope>NUCLEOTIDE SEQUENCE [LARGE SCALE GENOMIC DNA]</scope>
</reference>
<accession>A0A4Y2D0Q7</accession>
<dbReference type="Proteomes" id="UP000499080">
    <property type="component" value="Unassembled WGS sequence"/>
</dbReference>
<dbReference type="InterPro" id="IPR012677">
    <property type="entry name" value="Nucleotide-bd_a/b_plait_sf"/>
</dbReference>
<feature type="region of interest" description="Disordered" evidence="3">
    <location>
        <begin position="228"/>
        <end position="277"/>
    </location>
</feature>
<dbReference type="InterPro" id="IPR024768">
    <property type="entry name" value="Marf1"/>
</dbReference>
<feature type="domain" description="MARF1 RNA recognition motif 1" evidence="5">
    <location>
        <begin position="177"/>
        <end position="244"/>
    </location>
</feature>
<evidence type="ECO:0000313" key="7">
    <source>
        <dbReference type="Proteomes" id="UP000499080"/>
    </source>
</evidence>
<gene>
    <name evidence="6" type="primary">marf1_5</name>
    <name evidence="6" type="ORF">AVEN_29423_1</name>
</gene>
<dbReference type="Pfam" id="PF01936">
    <property type="entry name" value="NYN"/>
    <property type="match status" value="1"/>
</dbReference>
<protein>
    <submittedName>
        <fullName evidence="6">Meiosis regulator and mRNA stability factor 1</fullName>
    </submittedName>
</protein>
<comment type="caution">
    <text evidence="6">The sequence shown here is derived from an EMBL/GenBank/DDBJ whole genome shotgun (WGS) entry which is preliminary data.</text>
</comment>
<dbReference type="PANTHER" id="PTHR14379:SF3">
    <property type="entry name" value="MEIOSIS REGULATOR AND MRNA STABILITY FACTOR 1"/>
    <property type="match status" value="1"/>
</dbReference>
<feature type="domain" description="NYN" evidence="4">
    <location>
        <begin position="20"/>
        <end position="137"/>
    </location>
</feature>
<dbReference type="OrthoDB" id="549353at2759"/>
<evidence type="ECO:0000259" key="4">
    <source>
        <dbReference type="Pfam" id="PF01936"/>
    </source>
</evidence>
<dbReference type="EMBL" id="BGPR01000272">
    <property type="protein sequence ID" value="GBM09568.1"/>
    <property type="molecule type" value="Genomic_DNA"/>
</dbReference>
<evidence type="ECO:0000256" key="1">
    <source>
        <dbReference type="ARBA" id="ARBA00022737"/>
    </source>
</evidence>
<feature type="compositionally biased region" description="Polar residues" evidence="3">
    <location>
        <begin position="228"/>
        <end position="253"/>
    </location>
</feature>
<dbReference type="GO" id="GO:0010468">
    <property type="term" value="P:regulation of gene expression"/>
    <property type="evidence" value="ECO:0007669"/>
    <property type="project" value="InterPro"/>
</dbReference>
<dbReference type="CDD" id="cd10910">
    <property type="entry name" value="PIN_limkain_b1_N_like"/>
    <property type="match status" value="1"/>
</dbReference>
<dbReference type="PANTHER" id="PTHR14379">
    <property type="entry name" value="LIMKAIN B LKAP"/>
    <property type="match status" value="1"/>
</dbReference>
<dbReference type="InterPro" id="IPR034189">
    <property type="entry name" value="MARF1_RRM1"/>
</dbReference>
<keyword evidence="1" id="KW-0677">Repeat</keyword>
<evidence type="ECO:0000256" key="2">
    <source>
        <dbReference type="ARBA" id="ARBA00022884"/>
    </source>
</evidence>
<dbReference type="GO" id="GO:0003723">
    <property type="term" value="F:RNA binding"/>
    <property type="evidence" value="ECO:0007669"/>
    <property type="project" value="UniProtKB-KW"/>
</dbReference>